<keyword evidence="1" id="KW-0472">Membrane</keyword>
<evidence type="ECO:0000313" key="3">
    <source>
        <dbReference type="EMBL" id="OGG57128.1"/>
    </source>
</evidence>
<dbReference type="InterPro" id="IPR052018">
    <property type="entry name" value="PHP_domain"/>
</dbReference>
<proteinExistence type="predicted"/>
<protein>
    <recommendedName>
        <fullName evidence="5">Polymerase/histidinol phosphatase N-terminal domain-containing protein</fullName>
    </recommendedName>
</protein>
<sequence>MAIVQMVFAALLLALASPAAAEETVYQRIPAAIHLHTTFSTGVYSPEELIEIAHAAGVRVAIVTDHDTMRFDYGLPLMPYLTGRMGGYLLERPSILKLGARTYLSRLEEAGESYPGMVILPGVEAIPFFYWEGSPWGGDLTLRRGSEHVLVIGLERPEAFEALPSVGHRTFPGSPIASILSLWPLGLVFFGYRLYTTGRGRFRIPGLVCFGVAGLFLAQNLPYRFPRYDPYHGDQGVRPFQDLIDYANAQGALTFWAHPEQDRDEKVSAGFPVLESLTGIRMKTPPYHEDLLRARRYTGIAVFAEGLRHVIPPGGVWDQVLVEYLEGRRERPAWCIGEVDFKDPSFPITSTLTFLFVKDVSKASVLEALRKGRAYAVHGPRVQDIALESFTVEAGDGVAGMGEEVEVSAPPRLRFRTVCADTARGDATEVRVIRDGFEVHKDRRVGKEIDWGFEDASLKPGDRAYYRIEVEHRTNRIATNPIFVTHR</sequence>
<dbReference type="PANTHER" id="PTHR42924:SF3">
    <property type="entry name" value="POLYMERASE_HISTIDINOL PHOSPHATASE N-TERMINAL DOMAIN-CONTAINING PROTEIN"/>
    <property type="match status" value="1"/>
</dbReference>
<feature type="transmembrane region" description="Helical" evidence="1">
    <location>
        <begin position="202"/>
        <end position="221"/>
    </location>
</feature>
<evidence type="ECO:0000256" key="2">
    <source>
        <dbReference type="SAM" id="SignalP"/>
    </source>
</evidence>
<dbReference type="GO" id="GO:0035312">
    <property type="term" value="F:5'-3' DNA exonuclease activity"/>
    <property type="evidence" value="ECO:0007669"/>
    <property type="project" value="TreeGrafter"/>
</dbReference>
<dbReference type="SUPFAM" id="SSF89550">
    <property type="entry name" value="PHP domain-like"/>
    <property type="match status" value="1"/>
</dbReference>
<feature type="signal peptide" evidence="2">
    <location>
        <begin position="1"/>
        <end position="21"/>
    </location>
</feature>
<keyword evidence="1" id="KW-1133">Transmembrane helix</keyword>
<dbReference type="AlphaFoldDB" id="A0A1F6D6R8"/>
<comment type="caution">
    <text evidence="3">The sequence shown here is derived from an EMBL/GenBank/DDBJ whole genome shotgun (WGS) entry which is preliminary data.</text>
</comment>
<dbReference type="Gene3D" id="3.20.20.140">
    <property type="entry name" value="Metal-dependent hydrolases"/>
    <property type="match status" value="1"/>
</dbReference>
<name>A0A1F6D6R8_HANXR</name>
<dbReference type="InterPro" id="IPR016195">
    <property type="entry name" value="Pol/histidinol_Pase-like"/>
</dbReference>
<dbReference type="GO" id="GO:0004534">
    <property type="term" value="F:5'-3' RNA exonuclease activity"/>
    <property type="evidence" value="ECO:0007669"/>
    <property type="project" value="TreeGrafter"/>
</dbReference>
<dbReference type="PANTHER" id="PTHR42924">
    <property type="entry name" value="EXONUCLEASE"/>
    <property type="match status" value="1"/>
</dbReference>
<keyword evidence="1" id="KW-0812">Transmembrane</keyword>
<dbReference type="Proteomes" id="UP000178606">
    <property type="component" value="Unassembled WGS sequence"/>
</dbReference>
<reference evidence="3 4" key="1">
    <citation type="journal article" date="2016" name="Nat. Commun.">
        <title>Thousands of microbial genomes shed light on interconnected biogeochemical processes in an aquifer system.</title>
        <authorList>
            <person name="Anantharaman K."/>
            <person name="Brown C.T."/>
            <person name="Hug L.A."/>
            <person name="Sharon I."/>
            <person name="Castelle C.J."/>
            <person name="Probst A.J."/>
            <person name="Thomas B.C."/>
            <person name="Singh A."/>
            <person name="Wilkins M.J."/>
            <person name="Karaoz U."/>
            <person name="Brodie E.L."/>
            <person name="Williams K.H."/>
            <person name="Hubbard S.S."/>
            <person name="Banfield J.F."/>
        </authorList>
    </citation>
    <scope>NUCLEOTIDE SEQUENCE [LARGE SCALE GENOMIC DNA]</scope>
    <source>
        <strain evidence="4">RIFCSPLOWO2_12_FULL_64_10</strain>
    </source>
</reference>
<gene>
    <name evidence="3" type="ORF">A3F84_19175</name>
</gene>
<evidence type="ECO:0008006" key="5">
    <source>
        <dbReference type="Google" id="ProtNLM"/>
    </source>
</evidence>
<keyword evidence="2" id="KW-0732">Signal</keyword>
<dbReference type="EMBL" id="MFKF01000013">
    <property type="protein sequence ID" value="OGG57128.1"/>
    <property type="molecule type" value="Genomic_DNA"/>
</dbReference>
<evidence type="ECO:0000256" key="1">
    <source>
        <dbReference type="SAM" id="Phobius"/>
    </source>
</evidence>
<feature type="transmembrane region" description="Helical" evidence="1">
    <location>
        <begin position="176"/>
        <end position="195"/>
    </location>
</feature>
<organism evidence="3 4">
    <name type="scientific">Handelsmanbacteria sp. (strain RIFCSPLOWO2_12_FULL_64_10)</name>
    <dbReference type="NCBI Taxonomy" id="1817868"/>
    <lineage>
        <taxon>Bacteria</taxon>
        <taxon>Candidatus Handelsmaniibacteriota</taxon>
    </lineage>
</organism>
<accession>A0A1F6D6R8</accession>
<feature type="chain" id="PRO_5009523701" description="Polymerase/histidinol phosphatase N-terminal domain-containing protein" evidence="2">
    <location>
        <begin position="22"/>
        <end position="487"/>
    </location>
</feature>
<evidence type="ECO:0000313" key="4">
    <source>
        <dbReference type="Proteomes" id="UP000178606"/>
    </source>
</evidence>